<evidence type="ECO:0000313" key="3">
    <source>
        <dbReference type="Proteomes" id="UP000807504"/>
    </source>
</evidence>
<dbReference type="AlphaFoldDB" id="A0A8T0DZC5"/>
<reference evidence="2" key="1">
    <citation type="journal article" date="2020" name="bioRxiv">
        <title>Chromosome-level reference genome of the European wasp spider Argiope bruennichi: a resource for studies on range expansion and evolutionary adaptation.</title>
        <authorList>
            <person name="Sheffer M.M."/>
            <person name="Hoppe A."/>
            <person name="Krehenwinkel H."/>
            <person name="Uhl G."/>
            <person name="Kuss A.W."/>
            <person name="Jensen L."/>
            <person name="Jensen C."/>
            <person name="Gillespie R.G."/>
            <person name="Hoff K.J."/>
            <person name="Prost S."/>
        </authorList>
    </citation>
    <scope>NUCLEOTIDE SEQUENCE</scope>
</reference>
<accession>A0A8T0DZC5</accession>
<proteinExistence type="predicted"/>
<organism evidence="2 3">
    <name type="scientific">Argiope bruennichi</name>
    <name type="common">Wasp spider</name>
    <name type="synonym">Aranea bruennichi</name>
    <dbReference type="NCBI Taxonomy" id="94029"/>
    <lineage>
        <taxon>Eukaryota</taxon>
        <taxon>Metazoa</taxon>
        <taxon>Ecdysozoa</taxon>
        <taxon>Arthropoda</taxon>
        <taxon>Chelicerata</taxon>
        <taxon>Arachnida</taxon>
        <taxon>Araneae</taxon>
        <taxon>Araneomorphae</taxon>
        <taxon>Entelegynae</taxon>
        <taxon>Araneoidea</taxon>
        <taxon>Araneidae</taxon>
        <taxon>Argiope</taxon>
    </lineage>
</organism>
<gene>
    <name evidence="2" type="ORF">HNY73_021711</name>
</gene>
<evidence type="ECO:0000256" key="1">
    <source>
        <dbReference type="SAM" id="MobiDB-lite"/>
    </source>
</evidence>
<feature type="compositionally biased region" description="Polar residues" evidence="1">
    <location>
        <begin position="136"/>
        <end position="149"/>
    </location>
</feature>
<feature type="region of interest" description="Disordered" evidence="1">
    <location>
        <begin position="86"/>
        <end position="223"/>
    </location>
</feature>
<feature type="compositionally biased region" description="Basic and acidic residues" evidence="1">
    <location>
        <begin position="211"/>
        <end position="223"/>
    </location>
</feature>
<keyword evidence="3" id="KW-1185">Reference proteome</keyword>
<name>A0A8T0DZC5_ARGBR</name>
<feature type="region of interest" description="Disordered" evidence="1">
    <location>
        <begin position="39"/>
        <end position="71"/>
    </location>
</feature>
<sequence>MNIGRIVLVFDQKKKQAKELPPPLTRRFGGNFNGFFLATGNPEPPLIPENSSIGGRKVPRRTRTRSTGVSELRSGELPIILRCGSQTTPVLSGDSESPEPPLNSERGAIGEKKTTRRVQFQPTGGMEYRSGEPRIVSQSGSKAPTSLSGNRKLLKPQSNGAVGGNGVTRRTPTGSTGGSELRSGERQRSRTTPVLEIEDRLGQISLSSLPENRDLKSKNKENP</sequence>
<protein>
    <submittedName>
        <fullName evidence="2">Uncharacterized protein</fullName>
    </submittedName>
</protein>
<dbReference type="EMBL" id="JABXBU010002231">
    <property type="protein sequence ID" value="KAF8763533.1"/>
    <property type="molecule type" value="Genomic_DNA"/>
</dbReference>
<comment type="caution">
    <text evidence="2">The sequence shown here is derived from an EMBL/GenBank/DDBJ whole genome shotgun (WGS) entry which is preliminary data.</text>
</comment>
<dbReference type="Proteomes" id="UP000807504">
    <property type="component" value="Unassembled WGS sequence"/>
</dbReference>
<evidence type="ECO:0000313" key="2">
    <source>
        <dbReference type="EMBL" id="KAF8763533.1"/>
    </source>
</evidence>
<reference evidence="2" key="2">
    <citation type="submission" date="2020-06" db="EMBL/GenBank/DDBJ databases">
        <authorList>
            <person name="Sheffer M."/>
        </authorList>
    </citation>
    <scope>NUCLEOTIDE SEQUENCE</scope>
</reference>